<feature type="region of interest" description="Disordered" evidence="7">
    <location>
        <begin position="35"/>
        <end position="58"/>
    </location>
</feature>
<evidence type="ECO:0000256" key="2">
    <source>
        <dbReference type="ARBA" id="ARBA00022525"/>
    </source>
</evidence>
<keyword evidence="3 8" id="KW-0732">Signal</keyword>
<keyword evidence="2" id="KW-0964">Secreted</keyword>
<dbReference type="STRING" id="409849.ENSPMGP00000007830"/>
<evidence type="ECO:0000256" key="8">
    <source>
        <dbReference type="SAM" id="SignalP"/>
    </source>
</evidence>
<evidence type="ECO:0000256" key="4">
    <source>
        <dbReference type="ARBA" id="ARBA00022854"/>
    </source>
</evidence>
<name>A0A3B3ZTG9_9GOBI</name>
<feature type="disulfide bond" evidence="6">
    <location>
        <begin position="116"/>
        <end position="123"/>
    </location>
</feature>
<dbReference type="SMART" id="SM00792">
    <property type="entry name" value="Agouti"/>
    <property type="match status" value="1"/>
</dbReference>
<organism evidence="10 11">
    <name type="scientific">Periophthalmus magnuspinnatus</name>
    <dbReference type="NCBI Taxonomy" id="409849"/>
    <lineage>
        <taxon>Eukaryota</taxon>
        <taxon>Metazoa</taxon>
        <taxon>Chordata</taxon>
        <taxon>Craniata</taxon>
        <taxon>Vertebrata</taxon>
        <taxon>Euteleostomi</taxon>
        <taxon>Actinopterygii</taxon>
        <taxon>Neopterygii</taxon>
        <taxon>Teleostei</taxon>
        <taxon>Neoteleostei</taxon>
        <taxon>Acanthomorphata</taxon>
        <taxon>Gobiaria</taxon>
        <taxon>Gobiiformes</taxon>
        <taxon>Gobioidei</taxon>
        <taxon>Gobiidae</taxon>
        <taxon>Oxudercinae</taxon>
        <taxon>Periophthalmus</taxon>
    </lineage>
</organism>
<dbReference type="GO" id="GO:0009755">
    <property type="term" value="P:hormone-mediated signaling pathway"/>
    <property type="evidence" value="ECO:0007669"/>
    <property type="project" value="InterPro"/>
</dbReference>
<feature type="disulfide bond" evidence="6">
    <location>
        <begin position="111"/>
        <end position="132"/>
    </location>
</feature>
<sequence>MQRWFLLLCSLSLLRLSSALVQNLQLDPGPGGARLVHPPFLSDDEREPAPLSVDLPDDPIEDHFLLDTGSYDEDPSTSMQLSGRSMRGPRRCILHKQSCLGVPKLPCCDPCDQCYCRFFNAFCYCRRVGHACSPRSP</sequence>
<dbReference type="PANTHER" id="PTHR16551:SF4">
    <property type="entry name" value="AGOUTI-RELATED PROTEIN"/>
    <property type="match status" value="1"/>
</dbReference>
<proteinExistence type="predicted"/>
<dbReference type="Ensembl" id="ENSPMGT00000008336.1">
    <property type="protein sequence ID" value="ENSPMGP00000007830.1"/>
    <property type="gene ID" value="ENSPMGG00000006502.1"/>
</dbReference>
<evidence type="ECO:0000313" key="11">
    <source>
        <dbReference type="Proteomes" id="UP000261520"/>
    </source>
</evidence>
<accession>A0A3B3ZTG9</accession>
<dbReference type="PANTHER" id="PTHR16551">
    <property type="entry name" value="AGOUTI RELATED"/>
    <property type="match status" value="1"/>
</dbReference>
<dbReference type="SUPFAM" id="SSF57055">
    <property type="entry name" value="Agouti-related protein"/>
    <property type="match status" value="1"/>
</dbReference>
<dbReference type="InterPro" id="IPR036836">
    <property type="entry name" value="Agouti_dom_sf"/>
</dbReference>
<evidence type="ECO:0000256" key="5">
    <source>
        <dbReference type="ARBA" id="ARBA00023157"/>
    </source>
</evidence>
<protein>
    <recommendedName>
        <fullName evidence="9">Agouti domain-containing protein</fullName>
    </recommendedName>
</protein>
<dbReference type="Gene3D" id="4.10.760.10">
    <property type="entry name" value="Agouti domain"/>
    <property type="match status" value="1"/>
</dbReference>
<dbReference type="Pfam" id="PF05039">
    <property type="entry name" value="Agouti"/>
    <property type="match status" value="1"/>
</dbReference>
<dbReference type="InterPro" id="IPR027300">
    <property type="entry name" value="Agouti_dom"/>
</dbReference>
<evidence type="ECO:0000256" key="1">
    <source>
        <dbReference type="ARBA" id="ARBA00004613"/>
    </source>
</evidence>
<dbReference type="GO" id="GO:0005615">
    <property type="term" value="C:extracellular space"/>
    <property type="evidence" value="ECO:0007669"/>
    <property type="project" value="TreeGrafter"/>
</dbReference>
<feature type="disulfide bond" evidence="6">
    <location>
        <begin position="107"/>
        <end position="125"/>
    </location>
</feature>
<evidence type="ECO:0000256" key="7">
    <source>
        <dbReference type="SAM" id="MobiDB-lite"/>
    </source>
</evidence>
<feature type="chain" id="PRO_5017338746" description="Agouti domain-containing protein" evidence="8">
    <location>
        <begin position="20"/>
        <end position="137"/>
    </location>
</feature>
<dbReference type="GO" id="GO:0005184">
    <property type="term" value="F:neuropeptide hormone activity"/>
    <property type="evidence" value="ECO:0007669"/>
    <property type="project" value="TreeGrafter"/>
</dbReference>
<reference evidence="10" key="1">
    <citation type="submission" date="2025-08" db="UniProtKB">
        <authorList>
            <consortium name="Ensembl"/>
        </authorList>
    </citation>
    <scope>IDENTIFICATION</scope>
</reference>
<feature type="signal peptide" evidence="8">
    <location>
        <begin position="1"/>
        <end position="19"/>
    </location>
</feature>
<keyword evidence="11" id="KW-1185">Reference proteome</keyword>
<feature type="domain" description="Agouti" evidence="9">
    <location>
        <begin position="92"/>
        <end position="132"/>
    </location>
</feature>
<dbReference type="PROSITE" id="PS51150">
    <property type="entry name" value="AGOUTI_2"/>
    <property type="match status" value="1"/>
</dbReference>
<dbReference type="GO" id="GO:2000253">
    <property type="term" value="P:positive regulation of feeding behavior"/>
    <property type="evidence" value="ECO:0007669"/>
    <property type="project" value="TreeGrafter"/>
</dbReference>
<evidence type="ECO:0000256" key="3">
    <source>
        <dbReference type="ARBA" id="ARBA00022729"/>
    </source>
</evidence>
<comment type="caution">
    <text evidence="6">Lacks conserved residue(s) required for the propagation of feature annotation.</text>
</comment>
<dbReference type="RefSeq" id="XP_033847698.1">
    <property type="nucleotide sequence ID" value="XM_033991807.1"/>
</dbReference>
<dbReference type="InterPro" id="IPR007733">
    <property type="entry name" value="Agouti"/>
</dbReference>
<dbReference type="GO" id="GO:0070996">
    <property type="term" value="F:type 1 melanocortin receptor binding"/>
    <property type="evidence" value="ECO:0007669"/>
    <property type="project" value="TreeGrafter"/>
</dbReference>
<reference evidence="10" key="2">
    <citation type="submission" date="2025-09" db="UniProtKB">
        <authorList>
            <consortium name="Ensembl"/>
        </authorList>
    </citation>
    <scope>IDENTIFICATION</scope>
</reference>
<keyword evidence="4" id="KW-0960">Knottin</keyword>
<dbReference type="GeneID" id="117393797"/>
<dbReference type="CTD" id="181"/>
<dbReference type="OrthoDB" id="9942042at2759"/>
<dbReference type="GO" id="GO:0007218">
    <property type="term" value="P:neuropeptide signaling pathway"/>
    <property type="evidence" value="ECO:0007669"/>
    <property type="project" value="TreeGrafter"/>
</dbReference>
<evidence type="ECO:0000259" key="9">
    <source>
        <dbReference type="PROSITE" id="PS51150"/>
    </source>
</evidence>
<keyword evidence="5 6" id="KW-1015">Disulfide bond</keyword>
<evidence type="ECO:0000256" key="6">
    <source>
        <dbReference type="PROSITE-ProRule" id="PRU00494"/>
    </source>
</evidence>
<dbReference type="Proteomes" id="UP000261520">
    <property type="component" value="Unplaced"/>
</dbReference>
<evidence type="ECO:0000313" key="10">
    <source>
        <dbReference type="Ensembl" id="ENSPMGP00000007830.1"/>
    </source>
</evidence>
<dbReference type="GO" id="GO:0008343">
    <property type="term" value="P:adult feeding behavior"/>
    <property type="evidence" value="ECO:0007669"/>
    <property type="project" value="TreeGrafter"/>
</dbReference>
<dbReference type="AlphaFoldDB" id="A0A3B3ZTG9"/>
<comment type="subcellular location">
    <subcellularLocation>
        <location evidence="1">Secreted</location>
    </subcellularLocation>
</comment>